<feature type="active site" description="Nucleophile" evidence="11">
    <location>
        <position position="253"/>
    </location>
</feature>
<dbReference type="HAMAP" id="MF_00364">
    <property type="entry name" value="NagZ"/>
    <property type="match status" value="1"/>
</dbReference>
<comment type="similarity">
    <text evidence="11">Belongs to the glycosyl hydrolase 3 family. NagZ subfamily.</text>
</comment>
<evidence type="ECO:0000256" key="10">
    <source>
        <dbReference type="ARBA" id="ARBA00037880"/>
    </source>
</evidence>
<feature type="site" description="Important for catalytic activity" evidence="11">
    <location>
        <position position="179"/>
    </location>
</feature>
<keyword evidence="5 11" id="KW-0133">Cell shape</keyword>
<dbReference type="InterPro" id="IPR017853">
    <property type="entry name" value="GH"/>
</dbReference>
<organism evidence="13 14">
    <name type="scientific">Izhakiella australiensis</name>
    <dbReference type="NCBI Taxonomy" id="1926881"/>
    <lineage>
        <taxon>Bacteria</taxon>
        <taxon>Pseudomonadati</taxon>
        <taxon>Pseudomonadota</taxon>
        <taxon>Gammaproteobacteria</taxon>
        <taxon>Enterobacterales</taxon>
        <taxon>Erwiniaceae</taxon>
        <taxon>Izhakiella</taxon>
    </lineage>
</organism>
<dbReference type="GO" id="GO:0005975">
    <property type="term" value="P:carbohydrate metabolic process"/>
    <property type="evidence" value="ECO:0007669"/>
    <property type="project" value="InterPro"/>
</dbReference>
<evidence type="ECO:0000256" key="8">
    <source>
        <dbReference type="ARBA" id="ARBA00023306"/>
    </source>
</evidence>
<dbReference type="PANTHER" id="PTHR30480:SF13">
    <property type="entry name" value="BETA-HEXOSAMINIDASE"/>
    <property type="match status" value="1"/>
</dbReference>
<comment type="subcellular location">
    <subcellularLocation>
        <location evidence="11">Cytoplasm</location>
    </subcellularLocation>
</comment>
<evidence type="ECO:0000259" key="12">
    <source>
        <dbReference type="Pfam" id="PF00933"/>
    </source>
</evidence>
<evidence type="ECO:0000256" key="3">
    <source>
        <dbReference type="ARBA" id="ARBA00022618"/>
    </source>
</evidence>
<comment type="catalytic activity">
    <reaction evidence="1 11">
        <text>Hydrolysis of terminal non-reducing N-acetyl-D-hexosamine residues in N-acetyl-beta-D-hexosaminides.</text>
        <dbReference type="EC" id="3.2.1.52"/>
    </reaction>
</comment>
<dbReference type="GO" id="GO:0071555">
    <property type="term" value="P:cell wall organization"/>
    <property type="evidence" value="ECO:0007669"/>
    <property type="project" value="UniProtKB-KW"/>
</dbReference>
<comment type="function">
    <text evidence="11">Plays a role in peptidoglycan recycling by cleaving the terminal beta-1,4-linked N-acetylglucosamine (GlcNAc) from peptide-linked peptidoglycan fragments, giving rise to free GlcNAc, anhydro-N-acetylmuramic acid and anhydro-N-acetylmuramic acid-linked peptides.</text>
</comment>
<evidence type="ECO:0000313" key="13">
    <source>
        <dbReference type="EMBL" id="OON40668.1"/>
    </source>
</evidence>
<accession>A0A1S8YP60</accession>
<dbReference type="EC" id="3.2.1.52" evidence="11"/>
<dbReference type="SUPFAM" id="SSF51445">
    <property type="entry name" value="(Trans)glycosidases"/>
    <property type="match status" value="1"/>
</dbReference>
<dbReference type="GO" id="GO:0051301">
    <property type="term" value="P:cell division"/>
    <property type="evidence" value="ECO:0007669"/>
    <property type="project" value="UniProtKB-KW"/>
</dbReference>
<dbReference type="PANTHER" id="PTHR30480">
    <property type="entry name" value="BETA-HEXOSAMINIDASE-RELATED"/>
    <property type="match status" value="1"/>
</dbReference>
<evidence type="ECO:0000256" key="6">
    <source>
        <dbReference type="ARBA" id="ARBA00022984"/>
    </source>
</evidence>
<evidence type="ECO:0000256" key="2">
    <source>
        <dbReference type="ARBA" id="ARBA00022490"/>
    </source>
</evidence>
<feature type="binding site" evidence="11">
    <location>
        <position position="67"/>
    </location>
    <ligand>
        <name>substrate</name>
    </ligand>
</feature>
<gene>
    <name evidence="11" type="primary">nagZ</name>
    <name evidence="13" type="ORF">BTJ39_06165</name>
</gene>
<evidence type="ECO:0000256" key="5">
    <source>
        <dbReference type="ARBA" id="ARBA00022960"/>
    </source>
</evidence>
<proteinExistence type="inferred from homology"/>
<evidence type="ECO:0000256" key="7">
    <source>
        <dbReference type="ARBA" id="ARBA00023295"/>
    </source>
</evidence>
<feature type="binding site" evidence="11">
    <location>
        <position position="138"/>
    </location>
    <ligand>
        <name>substrate</name>
    </ligand>
</feature>
<dbReference type="InterPro" id="IPR001764">
    <property type="entry name" value="Glyco_hydro_3_N"/>
</dbReference>
<dbReference type="NCBIfam" id="NF003740">
    <property type="entry name" value="PRK05337.1"/>
    <property type="match status" value="1"/>
</dbReference>
<evidence type="ECO:0000313" key="14">
    <source>
        <dbReference type="Proteomes" id="UP000190667"/>
    </source>
</evidence>
<dbReference type="InterPro" id="IPR036962">
    <property type="entry name" value="Glyco_hydro_3_N_sf"/>
</dbReference>
<dbReference type="Gene3D" id="3.20.20.300">
    <property type="entry name" value="Glycoside hydrolase, family 3, N-terminal domain"/>
    <property type="match status" value="1"/>
</dbReference>
<reference evidence="13 14" key="1">
    <citation type="submission" date="2016-12" db="EMBL/GenBank/DDBJ databases">
        <title>Izhakiella australiana sp. nov. of genus Izhakiella isolated from Australian desert.</title>
        <authorList>
            <person name="Ji M."/>
        </authorList>
    </citation>
    <scope>NUCLEOTIDE SEQUENCE [LARGE SCALE GENOMIC DNA]</scope>
    <source>
        <strain evidence="13 14">D4N98</strain>
    </source>
</reference>
<dbReference type="AlphaFoldDB" id="A0A1S8YP60"/>
<dbReference type="GO" id="GO:0008360">
    <property type="term" value="P:regulation of cell shape"/>
    <property type="evidence" value="ECO:0007669"/>
    <property type="project" value="UniProtKB-KW"/>
</dbReference>
<feature type="binding site" evidence="11">
    <location>
        <begin position="168"/>
        <end position="169"/>
    </location>
    <ligand>
        <name>substrate</name>
    </ligand>
</feature>
<comment type="pathway">
    <text evidence="10 11">Cell wall biogenesis; peptidoglycan recycling.</text>
</comment>
<dbReference type="STRING" id="1926881.BTJ39_06165"/>
<protein>
    <recommendedName>
        <fullName evidence="11">Beta-hexosaminidase</fullName>
        <ecNumber evidence="11">3.2.1.52</ecNumber>
    </recommendedName>
    <alternativeName>
        <fullName evidence="11">Beta-N-acetylhexosaminidase</fullName>
    </alternativeName>
    <alternativeName>
        <fullName evidence="11">N-acetyl-beta-glucosaminidase</fullName>
    </alternativeName>
</protein>
<feature type="domain" description="Glycoside hydrolase family 3 N-terminal" evidence="12">
    <location>
        <begin position="17"/>
        <end position="298"/>
    </location>
</feature>
<evidence type="ECO:0000256" key="4">
    <source>
        <dbReference type="ARBA" id="ARBA00022801"/>
    </source>
</evidence>
<dbReference type="Pfam" id="PF00933">
    <property type="entry name" value="Glyco_hydro_3"/>
    <property type="match status" value="1"/>
</dbReference>
<dbReference type="GO" id="GO:0009254">
    <property type="term" value="P:peptidoglycan turnover"/>
    <property type="evidence" value="ECO:0007669"/>
    <property type="project" value="UniProtKB-UniRule"/>
</dbReference>
<comment type="caution">
    <text evidence="13">The sequence shown here is derived from an EMBL/GenBank/DDBJ whole genome shotgun (WGS) entry which is preliminary data.</text>
</comment>
<keyword evidence="3 11" id="KW-0132">Cell division</keyword>
<sequence>MKEVDVGPVMLDVSGYELDAEEREMLQHPLVGGLILFARNYHDPAQLQALIAQIRQASRQRLVIAVDQEGGRVQRFRDGFTTLPAMQSFAALYPQPQAQQLAQEAGWLMAAEMTALDIDISFAPVLDIGHICTAIGDRSFHETPAIALEMARAFIDGMHSAGMKCTGKHFPGHGAVTADSHKETPRDGRAAEQIFNHDMTIFRQLIAERKLDAIMPAHVIYTDVDPRPASGSEYWLQQVLRQQLNFDGVIFSDDLSMEGAAIMGSYAERAAASLSAGCDMILVCNNRQGAVSVLDNLPQIKAERVSGLYHSARHDRRQLQESSRWKSASATLSDLQQRWLEYKAAR</sequence>
<keyword evidence="7 11" id="KW-0326">Glycosidase</keyword>
<dbReference type="Proteomes" id="UP000190667">
    <property type="component" value="Unassembled WGS sequence"/>
</dbReference>
<dbReference type="GO" id="GO:0004563">
    <property type="term" value="F:beta-N-acetylhexosaminidase activity"/>
    <property type="evidence" value="ECO:0007669"/>
    <property type="project" value="UniProtKB-UniRule"/>
</dbReference>
<dbReference type="EMBL" id="MRUL01000003">
    <property type="protein sequence ID" value="OON40668.1"/>
    <property type="molecule type" value="Genomic_DNA"/>
</dbReference>
<dbReference type="InterPro" id="IPR022956">
    <property type="entry name" value="Beta_hexosaminidase_bac"/>
</dbReference>
<keyword evidence="6 11" id="KW-0573">Peptidoglycan synthesis</keyword>
<dbReference type="GO" id="GO:0009252">
    <property type="term" value="P:peptidoglycan biosynthetic process"/>
    <property type="evidence" value="ECO:0007669"/>
    <property type="project" value="UniProtKB-KW"/>
</dbReference>
<keyword evidence="8 11" id="KW-0131">Cell cycle</keyword>
<dbReference type="InterPro" id="IPR050226">
    <property type="entry name" value="NagZ_Beta-hexosaminidase"/>
</dbReference>
<dbReference type="PROSITE" id="PS00775">
    <property type="entry name" value="GLYCOSYL_HYDROL_F3"/>
    <property type="match status" value="1"/>
</dbReference>
<evidence type="ECO:0000256" key="11">
    <source>
        <dbReference type="HAMAP-Rule" id="MF_00364"/>
    </source>
</evidence>
<keyword evidence="9 11" id="KW-0961">Cell wall biogenesis/degradation</keyword>
<dbReference type="RefSeq" id="WP_078001811.1">
    <property type="nucleotide sequence ID" value="NZ_MRUL01000003.1"/>
</dbReference>
<keyword evidence="14" id="KW-1185">Reference proteome</keyword>
<dbReference type="FunFam" id="3.20.20.300:FF:000001">
    <property type="entry name" value="Beta-hexosaminidase"/>
    <property type="match status" value="1"/>
</dbReference>
<dbReference type="OrthoDB" id="9786661at2"/>
<keyword evidence="4 11" id="KW-0378">Hydrolase</keyword>
<dbReference type="GO" id="GO:0005737">
    <property type="term" value="C:cytoplasm"/>
    <property type="evidence" value="ECO:0007669"/>
    <property type="project" value="UniProtKB-SubCell"/>
</dbReference>
<feature type="binding site" evidence="11">
    <location>
        <position position="75"/>
    </location>
    <ligand>
        <name>substrate</name>
    </ligand>
</feature>
<dbReference type="UniPathway" id="UPA00544"/>
<keyword evidence="2 11" id="KW-0963">Cytoplasm</keyword>
<evidence type="ECO:0000256" key="9">
    <source>
        <dbReference type="ARBA" id="ARBA00023316"/>
    </source>
</evidence>
<evidence type="ECO:0000256" key="1">
    <source>
        <dbReference type="ARBA" id="ARBA00001231"/>
    </source>
</evidence>
<name>A0A1S8YP60_9GAMM</name>
<dbReference type="InterPro" id="IPR019800">
    <property type="entry name" value="Glyco_hydro_3_AS"/>
</dbReference>
<feature type="active site" description="Proton donor/acceptor" evidence="11">
    <location>
        <position position="181"/>
    </location>
</feature>